<evidence type="ECO:0000256" key="4">
    <source>
        <dbReference type="ARBA" id="ARBA00023187"/>
    </source>
</evidence>
<evidence type="ECO:0000313" key="9">
    <source>
        <dbReference type="Proteomes" id="UP001652700"/>
    </source>
</evidence>
<dbReference type="PANTHER" id="PTHR23185:SF0">
    <property type="entry name" value="PROTEIN VIRILIZER HOMOLOG"/>
    <property type="match status" value="1"/>
</dbReference>
<dbReference type="GO" id="GO:0006397">
    <property type="term" value="P:mRNA processing"/>
    <property type="evidence" value="ECO:0007669"/>
    <property type="project" value="UniProtKB-KW"/>
</dbReference>
<name>A0A6P7G8Q9_DIAVI</name>
<protein>
    <submittedName>
        <fullName evidence="10">Protein virilizer</fullName>
    </submittedName>
</protein>
<evidence type="ECO:0000313" key="8">
    <source>
        <dbReference type="EnsemblMetazoa" id="XP_028141228.1"/>
    </source>
</evidence>
<dbReference type="Pfam" id="PF15912">
    <property type="entry name" value="VIR_N"/>
    <property type="match status" value="1"/>
</dbReference>
<gene>
    <name evidence="10" type="primary">LOC114335229</name>
</gene>
<dbReference type="InParanoid" id="A0A6P7G8Q9"/>
<dbReference type="GO" id="GO:0036396">
    <property type="term" value="C:RNA N6-methyladenosine methyltransferase complex"/>
    <property type="evidence" value="ECO:0007669"/>
    <property type="project" value="TreeGrafter"/>
</dbReference>
<evidence type="ECO:0000313" key="10">
    <source>
        <dbReference type="RefSeq" id="XP_028141228.1"/>
    </source>
</evidence>
<comment type="subcellular location">
    <subcellularLocation>
        <location evidence="1">Nucleus</location>
    </subcellularLocation>
</comment>
<dbReference type="Proteomes" id="UP001652700">
    <property type="component" value="Unplaced"/>
</dbReference>
<keyword evidence="9" id="KW-1185">Reference proteome</keyword>
<dbReference type="KEGG" id="dvv:114335229"/>
<dbReference type="RefSeq" id="XP_028141228.1">
    <property type="nucleotide sequence ID" value="XM_028285427.1"/>
</dbReference>
<dbReference type="PANTHER" id="PTHR23185">
    <property type="entry name" value="PROTEIN VIRILIZER HOMOLOG"/>
    <property type="match status" value="1"/>
</dbReference>
<keyword evidence="3" id="KW-0507">mRNA processing</keyword>
<organism evidence="10">
    <name type="scientific">Diabrotica virgifera virgifera</name>
    <name type="common">western corn rootworm</name>
    <dbReference type="NCBI Taxonomy" id="50390"/>
    <lineage>
        <taxon>Eukaryota</taxon>
        <taxon>Metazoa</taxon>
        <taxon>Ecdysozoa</taxon>
        <taxon>Arthropoda</taxon>
        <taxon>Hexapoda</taxon>
        <taxon>Insecta</taxon>
        <taxon>Pterygota</taxon>
        <taxon>Neoptera</taxon>
        <taxon>Endopterygota</taxon>
        <taxon>Coleoptera</taxon>
        <taxon>Polyphaga</taxon>
        <taxon>Cucujiformia</taxon>
        <taxon>Chrysomeloidea</taxon>
        <taxon>Chrysomelidae</taxon>
        <taxon>Galerucinae</taxon>
        <taxon>Diabroticina</taxon>
        <taxon>Diabroticites</taxon>
        <taxon>Diabrotica</taxon>
    </lineage>
</organism>
<accession>A0A6P7G8Q9</accession>
<feature type="compositionally biased region" description="Basic and acidic residues" evidence="6">
    <location>
        <begin position="309"/>
        <end position="346"/>
    </location>
</feature>
<dbReference type="GO" id="GO:0008380">
    <property type="term" value="P:RNA splicing"/>
    <property type="evidence" value="ECO:0007669"/>
    <property type="project" value="UniProtKB-KW"/>
</dbReference>
<feature type="region of interest" description="Disordered" evidence="6">
    <location>
        <begin position="214"/>
        <end position="295"/>
    </location>
</feature>
<dbReference type="CTD" id="47869"/>
<keyword evidence="4" id="KW-0508">mRNA splicing</keyword>
<comment type="similarity">
    <text evidence="2">Belongs to the vir family.</text>
</comment>
<dbReference type="InterPro" id="IPR031801">
    <property type="entry name" value="VIR_N"/>
</dbReference>
<dbReference type="GO" id="GO:0003723">
    <property type="term" value="F:RNA binding"/>
    <property type="evidence" value="ECO:0007669"/>
    <property type="project" value="TreeGrafter"/>
</dbReference>
<dbReference type="GO" id="GO:0005634">
    <property type="term" value="C:nucleus"/>
    <property type="evidence" value="ECO:0007669"/>
    <property type="project" value="UniProtKB-SubCell"/>
</dbReference>
<evidence type="ECO:0000256" key="6">
    <source>
        <dbReference type="SAM" id="MobiDB-lite"/>
    </source>
</evidence>
<evidence type="ECO:0000256" key="2">
    <source>
        <dbReference type="ARBA" id="ARBA00008371"/>
    </source>
</evidence>
<feature type="domain" description="Virilizer N-terminal" evidence="7">
    <location>
        <begin position="4"/>
        <end position="279"/>
    </location>
</feature>
<evidence type="ECO:0000256" key="5">
    <source>
        <dbReference type="ARBA" id="ARBA00023242"/>
    </source>
</evidence>
<feature type="region of interest" description="Disordered" evidence="6">
    <location>
        <begin position="309"/>
        <end position="367"/>
    </location>
</feature>
<dbReference type="OrthoDB" id="2011702at2759"/>
<feature type="compositionally biased region" description="Basic and acidic residues" evidence="6">
    <location>
        <begin position="382"/>
        <end position="394"/>
    </location>
</feature>
<evidence type="ECO:0000259" key="7">
    <source>
        <dbReference type="Pfam" id="PF15912"/>
    </source>
</evidence>
<evidence type="ECO:0000256" key="3">
    <source>
        <dbReference type="ARBA" id="ARBA00022664"/>
    </source>
</evidence>
<evidence type="ECO:0000256" key="1">
    <source>
        <dbReference type="ARBA" id="ARBA00004123"/>
    </source>
</evidence>
<dbReference type="FunCoup" id="A0A6P7G8Q9">
    <property type="interactions" value="2319"/>
</dbReference>
<reference evidence="10" key="1">
    <citation type="submission" date="2025-04" db="UniProtKB">
        <authorList>
            <consortium name="RefSeq"/>
        </authorList>
    </citation>
    <scope>IDENTIFICATION</scope>
    <source>
        <tissue evidence="10">Whole insect</tissue>
    </source>
</reference>
<dbReference type="EnsemblMetazoa" id="XM_028285427.2">
    <property type="protein sequence ID" value="XP_028141228.1"/>
    <property type="gene ID" value="LOC114335229"/>
</dbReference>
<sequence length="1808" mass="207821">MSEQVELLFFDTFAHDNTEEINLDLVQFPKPVYVVEVRIIPLGARVQADFPGGVRLGATNPSQFDIEFFVNDLGKPGASTFETLGGFKYDQNGCINLECAANENIRKIPTDGLVLRGWYTTITLAVYGTLTNNIAEPIIQPPVNPSLNNQPNTIQDAQQICAGSPLDAEWSQDNITPVPIDYTAQQADPYQQFAQPEHVPFAHVQEFDYYTEVPKDPRSYHHTPETDWDKGRRDDGREHSRDVSYPKQERDHNRTEVDRRDREKRYSRSGSKDRDRQSRDYRELERDPSDINWPEHDHADYRLERTDHDWSERDRERGHDRDRQYSKHDDNYRRSYNRNEEREDRKRPRTPPLHSPKRPHTPQIQELTEVVMEDNLIVASEQTEKREDESEEVKASPPKEMCVEEPPQLDVEEFEPILSDEDILDDTDHYQDLEFDYTAYTNNDDIIKLFTPGITELKKYPKKQRFNINDNVIEIDDSLKVSIGIADDYFKSSITKYDMNIFNNLNTEIKEEFVHLSEKVMNIIGPSQLFCDIVKLYVNTKSLNVESLSQEDKELTEQARFIVSNLLDWLKVAINYDLANLQTQPAYKIRHLKSGVRLADYCCTSAEFVTLLWQNDVNLHKELLNLYEQEFMALSIKLMILKALDTYLHHKFAVEKFLWGSRAPNETINESVEYTKLICYVRDNPLVRIKFALTSIIKKLHLFEVLHKLHSILIKLRGTSYDISPEEVNLMTKSLSEIFTYVRKGPFVLSQPKRFLPVASQFEVMRDHKDSILMDYFKMFNLLQCFVLLLTHPSTMNLPLIKTPIYEVISKMLTDNEGLQFLSENVITMNLLLKCLLRNEEEIQYDSVDMKSHNLGLKVAYKLQALYHIELLLSKAKILNYDWENPEITDNLHSLFCLTFSPIGKVCCAEVLGLDNNVNALLQFVDFIFSKDKPDIILARVKSSPSIGYIIDLAFMAVTVVSNVSLMEKHSKLLLHLSNHHDMFEENECNKLNELKYYLLPFENVTTLSYDNISTFVDVIMKQMENFPHNLGPIITSLRIIEHLGICPYASSQGVAEHPLCHYVELKYKHVILQLFSLDGTSLLTKLLQKICEYYEQPSLHCSVIAANQGWMIINTVKPSIVLLKQMLSYVIQCQNTNFKDLSVIPILLKTYNLLNNFPISSAIHLVVQEVKANIIDTLLVYTQPVSEQVNEKDSLTKTLWTQMCGEVIKYVTLLPHTFVSGLLIFSELLPLPLPLQTRDDLSENEISWIISLRKLWSAHLHPHSTVIQDMVNKLCISTQPQLLNLLRRICVQISDLAANSAVMITRGVLDNVYDAVVPKENTKIAPCSPYIARLLNFLACLVTQNTIKCAFLHLMHSNSLVTHKTEERYVNLISAFGQILKTSSTSNSHIQSQECILSIIQSFCDIEITLTQTGADGKEISSDEYLANALPMKEHLLSYINMMGEHLTTDNSFLTYLPIVRALILLTEHDYGFFHLKELLLKKNDLFLLVLNKLVENFSKDNGECLSTLNTLVEFLRVCVTTEEETEPNLPYTPRTIKLTLEELRNIVGWTGEAVDEHPLKKLETVLKETVDENNPFESFLEGLTALLKILQEDTPDANKEPVMCGEIILPAPETLLTQFSRRLVFSSADACDERLTSTYWLGLPSDEGENDLEHVSCDLIEVCRQNLRSDFNIVKEIEKLCRISRIENIDDKKRMEDEGMKMKKPFITPMRARGFARSVPQRPDLFRSRPPNTSRPPSLHVDDFVALETCGAQPTGPTGYNKISREVLASTRISRGTRGRAFVTSERSMQYRQMPWWGAGIGRGPY</sequence>
<feature type="region of interest" description="Disordered" evidence="6">
    <location>
        <begin position="379"/>
        <end position="400"/>
    </location>
</feature>
<dbReference type="InterPro" id="IPR026736">
    <property type="entry name" value="Virilizer"/>
</dbReference>
<keyword evidence="5" id="KW-0539">Nucleus</keyword>
<proteinExistence type="inferred from homology"/>
<reference evidence="8" key="2">
    <citation type="submission" date="2025-05" db="UniProtKB">
        <authorList>
            <consortium name="EnsemblMetazoa"/>
        </authorList>
    </citation>
    <scope>IDENTIFICATION</scope>
</reference>
<dbReference type="GeneID" id="114335229"/>